<dbReference type="PANTHER" id="PTHR13707">
    <property type="entry name" value="KETOACID-COENZYME A TRANSFERASE"/>
    <property type="match status" value="1"/>
</dbReference>
<dbReference type="GO" id="GO:0008410">
    <property type="term" value="F:CoA-transferase activity"/>
    <property type="evidence" value="ECO:0007669"/>
    <property type="project" value="InterPro"/>
</dbReference>
<evidence type="ECO:0000313" key="4">
    <source>
        <dbReference type="Proteomes" id="UP000322084"/>
    </source>
</evidence>
<organism evidence="3 5">
    <name type="scientific">Iodidimonas gelatinilytica</name>
    <dbReference type="NCBI Taxonomy" id="1236966"/>
    <lineage>
        <taxon>Bacteria</taxon>
        <taxon>Pseudomonadati</taxon>
        <taxon>Pseudomonadota</taxon>
        <taxon>Alphaproteobacteria</taxon>
        <taxon>Iodidimonadales</taxon>
        <taxon>Iodidimonadaceae</taxon>
        <taxon>Iodidimonas</taxon>
    </lineage>
</organism>
<dbReference type="EMBL" id="BKCL01000003">
    <property type="protein sequence ID" value="GEQ97648.1"/>
    <property type="molecule type" value="Genomic_DNA"/>
</dbReference>
<name>A0A5A7N497_9PROT</name>
<dbReference type="Proteomes" id="UP000322084">
    <property type="component" value="Unassembled WGS sequence"/>
</dbReference>
<dbReference type="AlphaFoldDB" id="A0A5A7N497"/>
<dbReference type="PANTHER" id="PTHR13707:SF60">
    <property type="entry name" value="ACETATE COA-TRANSFERASE SUBUNIT ALPHA"/>
    <property type="match status" value="1"/>
</dbReference>
<dbReference type="EMBL" id="BKCM01000014">
    <property type="protein sequence ID" value="GER01886.1"/>
    <property type="molecule type" value="Genomic_DNA"/>
</dbReference>
<dbReference type="Pfam" id="PF01144">
    <property type="entry name" value="CoA_trans"/>
    <property type="match status" value="1"/>
</dbReference>
<keyword evidence="1" id="KW-0808">Transferase</keyword>
<dbReference type="SUPFAM" id="SSF100950">
    <property type="entry name" value="NagB/RpiA/CoA transferase-like"/>
    <property type="match status" value="1"/>
</dbReference>
<evidence type="ECO:0000313" key="2">
    <source>
        <dbReference type="EMBL" id="GEQ97648.1"/>
    </source>
</evidence>
<protein>
    <submittedName>
        <fullName evidence="3">Uncharacterized protein</fullName>
    </submittedName>
</protein>
<reference evidence="4 5" key="1">
    <citation type="submission" date="2019-09" db="EMBL/GenBank/DDBJ databases">
        <title>NBRP : Genome information of microbial organism related human and environment.</title>
        <authorList>
            <person name="Hattori M."/>
            <person name="Oshima K."/>
            <person name="Inaba H."/>
            <person name="Suda W."/>
            <person name="Sakamoto M."/>
            <person name="Iino T."/>
            <person name="Kitahara M."/>
            <person name="Oshida Y."/>
            <person name="Iida T."/>
            <person name="Kudo T."/>
            <person name="Itoh T."/>
            <person name="Ohkuma M."/>
        </authorList>
    </citation>
    <scope>NUCLEOTIDE SEQUENCE [LARGE SCALE GENOMIC DNA]</scope>
    <source>
        <strain evidence="2 4">Hi-2</strain>
        <strain evidence="3 5">Mie-1</strain>
    </source>
</reference>
<comment type="caution">
    <text evidence="3">The sequence shown here is derived from an EMBL/GenBank/DDBJ whole genome shotgun (WGS) entry which is preliminary data.</text>
</comment>
<sequence length="67" mass="7512">MFRKTARNFNPMMAMAGRTTVADVEEIVALGDIDGDSNHTPGIFVQRIVKGSFEKRIEQRTTRTRAA</sequence>
<accession>A0A5A7MRP7</accession>
<evidence type="ECO:0000313" key="3">
    <source>
        <dbReference type="EMBL" id="GER01886.1"/>
    </source>
</evidence>
<proteinExistence type="predicted"/>
<dbReference type="Proteomes" id="UP000325187">
    <property type="component" value="Unassembled WGS sequence"/>
</dbReference>
<evidence type="ECO:0000256" key="1">
    <source>
        <dbReference type="ARBA" id="ARBA00022679"/>
    </source>
</evidence>
<keyword evidence="5" id="KW-1185">Reference proteome</keyword>
<dbReference type="Gene3D" id="3.40.1080.10">
    <property type="entry name" value="Glutaconate Coenzyme A-transferase"/>
    <property type="match status" value="1"/>
</dbReference>
<dbReference type="InterPro" id="IPR004165">
    <property type="entry name" value="CoA_trans_fam_I"/>
</dbReference>
<dbReference type="InterPro" id="IPR037171">
    <property type="entry name" value="NagB/RpiA_transferase-like"/>
</dbReference>
<gene>
    <name evidence="2" type="ORF">JCM17844_12850</name>
    <name evidence="3" type="ORF">JCM17845_25090</name>
</gene>
<evidence type="ECO:0000313" key="5">
    <source>
        <dbReference type="Proteomes" id="UP000325187"/>
    </source>
</evidence>
<accession>A0A5A7N497</accession>